<organism evidence="2 3">
    <name type="scientific">Rossellomorea aquimaris</name>
    <dbReference type="NCBI Taxonomy" id="189382"/>
    <lineage>
        <taxon>Bacteria</taxon>
        <taxon>Bacillati</taxon>
        <taxon>Bacillota</taxon>
        <taxon>Bacilli</taxon>
        <taxon>Bacillales</taxon>
        <taxon>Bacillaceae</taxon>
        <taxon>Rossellomorea</taxon>
    </lineage>
</organism>
<dbReference type="EMBL" id="QNRJ01000006">
    <property type="protein sequence ID" value="RBP04433.1"/>
    <property type="molecule type" value="Genomic_DNA"/>
</dbReference>
<keyword evidence="1" id="KW-1133">Transmembrane helix</keyword>
<reference evidence="2 3" key="1">
    <citation type="submission" date="2018-06" db="EMBL/GenBank/DDBJ databases">
        <title>Freshwater and sediment microbial communities from various areas in North America, analyzing microbe dynamics in response to fracking.</title>
        <authorList>
            <person name="Lamendella R."/>
        </authorList>
    </citation>
    <scope>NUCLEOTIDE SEQUENCE [LARGE SCALE GENOMIC DNA]</scope>
    <source>
        <strain evidence="2 3">97B</strain>
    </source>
</reference>
<dbReference type="Proteomes" id="UP000252118">
    <property type="component" value="Unassembled WGS sequence"/>
</dbReference>
<keyword evidence="1" id="KW-0472">Membrane</keyword>
<sequence length="92" mass="10441">MWWKYYGDAVIAVSVLAAILILSFIHFFMAKNKRGFIIPLSISTIGYISFVIGIVFIRGFEGLGFMVYGVIIMGIGLLYYLGVGVYRKIRYQ</sequence>
<evidence type="ECO:0000313" key="3">
    <source>
        <dbReference type="Proteomes" id="UP000252118"/>
    </source>
</evidence>
<proteinExistence type="predicted"/>
<comment type="caution">
    <text evidence="2">The sequence shown here is derived from an EMBL/GenBank/DDBJ whole genome shotgun (WGS) entry which is preliminary data.</text>
</comment>
<feature type="transmembrane region" description="Helical" evidence="1">
    <location>
        <begin position="6"/>
        <end position="29"/>
    </location>
</feature>
<feature type="transmembrane region" description="Helical" evidence="1">
    <location>
        <begin position="63"/>
        <end position="86"/>
    </location>
</feature>
<keyword evidence="1" id="KW-0812">Transmembrane</keyword>
<gene>
    <name evidence="2" type="ORF">DET59_106225</name>
</gene>
<name>A0A366EPU3_9BACI</name>
<evidence type="ECO:0008006" key="4">
    <source>
        <dbReference type="Google" id="ProtNLM"/>
    </source>
</evidence>
<accession>A0A366EPU3</accession>
<protein>
    <recommendedName>
        <fullName evidence="4">YesK-like protein</fullName>
    </recommendedName>
</protein>
<dbReference type="OrthoDB" id="2943395at2"/>
<dbReference type="AlphaFoldDB" id="A0A366EPU3"/>
<evidence type="ECO:0000313" key="2">
    <source>
        <dbReference type="EMBL" id="RBP04433.1"/>
    </source>
</evidence>
<dbReference type="RefSeq" id="WP_113969631.1">
    <property type="nucleotide sequence ID" value="NZ_QNRJ01000006.1"/>
</dbReference>
<evidence type="ECO:0000256" key="1">
    <source>
        <dbReference type="SAM" id="Phobius"/>
    </source>
</evidence>
<feature type="transmembrane region" description="Helical" evidence="1">
    <location>
        <begin position="36"/>
        <end position="57"/>
    </location>
</feature>